<feature type="compositionally biased region" description="Low complexity" evidence="1">
    <location>
        <begin position="1"/>
        <end position="23"/>
    </location>
</feature>
<dbReference type="VEuPathDB" id="FungiDB:UMAG_10054"/>
<feature type="compositionally biased region" description="Low complexity" evidence="1">
    <location>
        <begin position="173"/>
        <end position="188"/>
    </location>
</feature>
<dbReference type="OrthoDB" id="2556282at2759"/>
<dbReference type="RefSeq" id="XP_011386643.1">
    <property type="nucleotide sequence ID" value="XM_011388341.1"/>
</dbReference>
<sequence>MNAACTAATPPVVAGVSSSTTPPLGNAASTPAHFRLGRTSRRSSSSGSSSSGNGGIVYGQSSGSVPTASVSQAKSAKRKRRRHSTLSSGVASGSEEEAERVPPMLRLRLGSYVSDFRLERARSHSPNSTQLYPATPSSPSSALRQRHQLRIHTTAVELSSSGNDHGCDQATMASVSFSPSSATSSSTPVRRDSDIEMDLDVQSTFQAMQVESPNASPSPTTVSKSNLTAVVPTIRASSTLPSATLQRPSPIPGNLLSPLVTDTRYPRSRSPLSPSYPYVSLVTYTSTSAVSPGVFPSANLVAARRNSRQSLG</sequence>
<protein>
    <submittedName>
        <fullName evidence="2">Uncharacterized protein</fullName>
    </submittedName>
</protein>
<evidence type="ECO:0000313" key="3">
    <source>
        <dbReference type="Proteomes" id="UP000000561"/>
    </source>
</evidence>
<dbReference type="GeneID" id="23566129"/>
<feature type="non-terminal residue" evidence="2">
    <location>
        <position position="312"/>
    </location>
</feature>
<gene>
    <name evidence="2" type="ORF">UMAG_10054</name>
</gene>
<organism evidence="2 3">
    <name type="scientific">Mycosarcoma maydis</name>
    <name type="common">Corn smut fungus</name>
    <name type="synonym">Ustilago maydis</name>
    <dbReference type="NCBI Taxonomy" id="5270"/>
    <lineage>
        <taxon>Eukaryota</taxon>
        <taxon>Fungi</taxon>
        <taxon>Dikarya</taxon>
        <taxon>Basidiomycota</taxon>
        <taxon>Ustilaginomycotina</taxon>
        <taxon>Ustilaginomycetes</taxon>
        <taxon>Ustilaginales</taxon>
        <taxon>Ustilaginaceae</taxon>
        <taxon>Mycosarcoma</taxon>
    </lineage>
</organism>
<feature type="region of interest" description="Disordered" evidence="1">
    <location>
        <begin position="121"/>
        <end position="145"/>
    </location>
</feature>
<feature type="region of interest" description="Disordered" evidence="1">
    <location>
        <begin position="158"/>
        <end position="191"/>
    </location>
</feature>
<evidence type="ECO:0000256" key="1">
    <source>
        <dbReference type="SAM" id="MobiDB-lite"/>
    </source>
</evidence>
<feature type="compositionally biased region" description="Low complexity" evidence="1">
    <location>
        <begin position="42"/>
        <end position="51"/>
    </location>
</feature>
<proteinExistence type="predicted"/>
<feature type="compositionally biased region" description="Basic residues" evidence="1">
    <location>
        <begin position="75"/>
        <end position="84"/>
    </location>
</feature>
<keyword evidence="3" id="KW-1185">Reference proteome</keyword>
<evidence type="ECO:0000313" key="2">
    <source>
        <dbReference type="EMBL" id="KIS71776.1"/>
    </source>
</evidence>
<reference evidence="2 3" key="1">
    <citation type="journal article" date="2006" name="Nature">
        <title>Insights from the genome of the biotrophic fungal plant pathogen Ustilago maydis.</title>
        <authorList>
            <person name="Kamper J."/>
            <person name="Kahmann R."/>
            <person name="Bolker M."/>
            <person name="Ma L.J."/>
            <person name="Brefort T."/>
            <person name="Saville B.J."/>
            <person name="Banuett F."/>
            <person name="Kronstad J.W."/>
            <person name="Gold S.E."/>
            <person name="Muller O."/>
            <person name="Perlin M.H."/>
            <person name="Wosten H.A."/>
            <person name="de Vries R."/>
            <person name="Ruiz-Herrera J."/>
            <person name="Reynaga-Pena C.G."/>
            <person name="Snetselaar K."/>
            <person name="McCann M."/>
            <person name="Perez-Martin J."/>
            <person name="Feldbrugge M."/>
            <person name="Basse C.W."/>
            <person name="Steinberg G."/>
            <person name="Ibeas J.I."/>
            <person name="Holloman W."/>
            <person name="Guzman P."/>
            <person name="Farman M."/>
            <person name="Stajich J.E."/>
            <person name="Sentandreu R."/>
            <person name="Gonzalez-Prieto J.M."/>
            <person name="Kennell J.C."/>
            <person name="Molina L."/>
            <person name="Schirawski J."/>
            <person name="Mendoza-Mendoza A."/>
            <person name="Greilinger D."/>
            <person name="Munch K."/>
            <person name="Rossel N."/>
            <person name="Scherer M."/>
            <person name="Vranes M."/>
            <person name="Ladendorf O."/>
            <person name="Vincon V."/>
            <person name="Fuchs U."/>
            <person name="Sandrock B."/>
            <person name="Meng S."/>
            <person name="Ho E.C."/>
            <person name="Cahill M.J."/>
            <person name="Boyce K.J."/>
            <person name="Klose J."/>
            <person name="Klosterman S.J."/>
            <person name="Deelstra H.J."/>
            <person name="Ortiz-Castellanos L."/>
            <person name="Li W."/>
            <person name="Sanchez-Alonso P."/>
            <person name="Schreier P.H."/>
            <person name="Hauser-Hahn I."/>
            <person name="Vaupel M."/>
            <person name="Koopmann E."/>
            <person name="Friedrich G."/>
            <person name="Voss H."/>
            <person name="Schluter T."/>
            <person name="Margolis J."/>
            <person name="Platt D."/>
            <person name="Swimmer C."/>
            <person name="Gnirke A."/>
            <person name="Chen F."/>
            <person name="Vysotskaia V."/>
            <person name="Mannhaupt G."/>
            <person name="Guldener U."/>
            <person name="Munsterkotter M."/>
            <person name="Haase D."/>
            <person name="Oesterheld M."/>
            <person name="Mewes H.W."/>
            <person name="Mauceli E.W."/>
            <person name="DeCaprio D."/>
            <person name="Wade C.M."/>
            <person name="Butler J."/>
            <person name="Young S."/>
            <person name="Jaffe D.B."/>
            <person name="Calvo S."/>
            <person name="Nusbaum C."/>
            <person name="Galagan J."/>
            <person name="Birren B.W."/>
        </authorList>
    </citation>
    <scope>NUCLEOTIDE SEQUENCE [LARGE SCALE GENOMIC DNA]</scope>
    <source>
        <strain evidence="3">DSM 14603 / FGSC 9021 / UM521</strain>
    </source>
</reference>
<feature type="region of interest" description="Disordered" evidence="1">
    <location>
        <begin position="1"/>
        <end position="106"/>
    </location>
</feature>
<dbReference type="KEGG" id="uma:UMAG_10054"/>
<dbReference type="AlphaFoldDB" id="A0A0D1E8L5"/>
<dbReference type="EMBL" id="CM003140">
    <property type="protein sequence ID" value="KIS71776.1"/>
    <property type="molecule type" value="Genomic_DNA"/>
</dbReference>
<dbReference type="Proteomes" id="UP000000561">
    <property type="component" value="Chromosome 1"/>
</dbReference>
<accession>A0A0D1E8L5</accession>
<feature type="compositionally biased region" description="Polar residues" evidence="1">
    <location>
        <begin position="124"/>
        <end position="143"/>
    </location>
</feature>
<dbReference type="InParanoid" id="A0A0D1E8L5"/>
<name>A0A0D1E8L5_MYCMD</name>